<gene>
    <name evidence="5" type="ORF">SAMN02745129_0631</name>
</gene>
<dbReference type="Pfam" id="PF00356">
    <property type="entry name" value="LacI"/>
    <property type="match status" value="1"/>
</dbReference>
<keyword evidence="2" id="KW-0238">DNA-binding</keyword>
<dbReference type="Gene3D" id="1.10.260.40">
    <property type="entry name" value="lambda repressor-like DNA-binding domains"/>
    <property type="match status" value="1"/>
</dbReference>
<evidence type="ECO:0000256" key="3">
    <source>
        <dbReference type="ARBA" id="ARBA00023163"/>
    </source>
</evidence>
<protein>
    <submittedName>
        <fullName evidence="5">Transcriptional regulator, LacI family</fullName>
    </submittedName>
</protein>
<name>A0A1M5MHB7_9GAMM</name>
<dbReference type="OrthoDB" id="9798934at2"/>
<dbReference type="Pfam" id="PF00532">
    <property type="entry name" value="Peripla_BP_1"/>
    <property type="match status" value="1"/>
</dbReference>
<dbReference type="CDD" id="cd01392">
    <property type="entry name" value="HTH_LacI"/>
    <property type="match status" value="1"/>
</dbReference>
<keyword evidence="6" id="KW-1185">Reference proteome</keyword>
<dbReference type="PANTHER" id="PTHR30146">
    <property type="entry name" value="LACI-RELATED TRANSCRIPTIONAL REPRESSOR"/>
    <property type="match status" value="1"/>
</dbReference>
<evidence type="ECO:0000313" key="6">
    <source>
        <dbReference type="Proteomes" id="UP000184268"/>
    </source>
</evidence>
<dbReference type="AlphaFoldDB" id="A0A1M5MHB7"/>
<dbReference type="SMART" id="SM00354">
    <property type="entry name" value="HTH_LACI"/>
    <property type="match status" value="1"/>
</dbReference>
<dbReference type="InterPro" id="IPR001761">
    <property type="entry name" value="Peripla_BP/Lac1_sug-bd_dom"/>
</dbReference>
<dbReference type="PANTHER" id="PTHR30146:SF109">
    <property type="entry name" value="HTH-TYPE TRANSCRIPTIONAL REGULATOR GALS"/>
    <property type="match status" value="1"/>
</dbReference>
<dbReference type="FunFam" id="1.10.260.40:FF:000002">
    <property type="entry name" value="HTH-type transcriptional repressor PurR"/>
    <property type="match status" value="1"/>
</dbReference>
<dbReference type="InterPro" id="IPR000843">
    <property type="entry name" value="HTH_LacI"/>
</dbReference>
<dbReference type="GO" id="GO:0003700">
    <property type="term" value="F:DNA-binding transcription factor activity"/>
    <property type="evidence" value="ECO:0007669"/>
    <property type="project" value="TreeGrafter"/>
</dbReference>
<reference evidence="5 6" key="1">
    <citation type="submission" date="2016-11" db="EMBL/GenBank/DDBJ databases">
        <authorList>
            <person name="Jaros S."/>
            <person name="Januszkiewicz K."/>
            <person name="Wedrychowicz H."/>
        </authorList>
    </citation>
    <scope>NUCLEOTIDE SEQUENCE [LARGE SCALE GENOMIC DNA]</scope>
    <source>
        <strain evidence="5 6">DSM 16917</strain>
    </source>
</reference>
<dbReference type="Gene3D" id="3.40.50.2300">
    <property type="match status" value="2"/>
</dbReference>
<dbReference type="InterPro" id="IPR028082">
    <property type="entry name" value="Peripla_BP_I"/>
</dbReference>
<keyword evidence="1" id="KW-0805">Transcription regulation</keyword>
<dbReference type="SUPFAM" id="SSF47413">
    <property type="entry name" value="lambda repressor-like DNA-binding domains"/>
    <property type="match status" value="1"/>
</dbReference>
<keyword evidence="3" id="KW-0804">Transcription</keyword>
<organism evidence="5 6">
    <name type="scientific">Ferrimonas marina</name>
    <dbReference type="NCBI Taxonomy" id="299255"/>
    <lineage>
        <taxon>Bacteria</taxon>
        <taxon>Pseudomonadati</taxon>
        <taxon>Pseudomonadota</taxon>
        <taxon>Gammaproteobacteria</taxon>
        <taxon>Alteromonadales</taxon>
        <taxon>Ferrimonadaceae</taxon>
        <taxon>Ferrimonas</taxon>
    </lineage>
</organism>
<dbReference type="CDD" id="cd06270">
    <property type="entry name" value="PBP1_GalS-like"/>
    <property type="match status" value="1"/>
</dbReference>
<dbReference type="RefSeq" id="WP_067664621.1">
    <property type="nucleotide sequence ID" value="NZ_FQXG01000001.1"/>
</dbReference>
<dbReference type="PROSITE" id="PS50932">
    <property type="entry name" value="HTH_LACI_2"/>
    <property type="match status" value="1"/>
</dbReference>
<dbReference type="STRING" id="299255.SAMN02745129_0631"/>
<dbReference type="Proteomes" id="UP000184268">
    <property type="component" value="Unassembled WGS sequence"/>
</dbReference>
<dbReference type="InterPro" id="IPR010982">
    <property type="entry name" value="Lambda_DNA-bd_dom_sf"/>
</dbReference>
<dbReference type="SUPFAM" id="SSF53822">
    <property type="entry name" value="Periplasmic binding protein-like I"/>
    <property type="match status" value="1"/>
</dbReference>
<dbReference type="GO" id="GO:0000976">
    <property type="term" value="F:transcription cis-regulatory region binding"/>
    <property type="evidence" value="ECO:0007669"/>
    <property type="project" value="TreeGrafter"/>
</dbReference>
<proteinExistence type="predicted"/>
<dbReference type="EMBL" id="FQXG01000001">
    <property type="protein sequence ID" value="SHG76123.1"/>
    <property type="molecule type" value="Genomic_DNA"/>
</dbReference>
<evidence type="ECO:0000256" key="2">
    <source>
        <dbReference type="ARBA" id="ARBA00023125"/>
    </source>
</evidence>
<dbReference type="PRINTS" id="PR00036">
    <property type="entry name" value="HTHLACI"/>
</dbReference>
<evidence type="ECO:0000256" key="1">
    <source>
        <dbReference type="ARBA" id="ARBA00023015"/>
    </source>
</evidence>
<sequence>MATIYDVSVMAGVSLATVSRVVNNNAKVSEKTRKKVLAAMEALDYRPNAIARSLASSRSNSVGVLVSQLDGPYHGPMMSMIESVLRDAGKHVIFAAGRSDEERERASVSFLQDRGCDALVLDIEAVSDDYLVELAKGQTPIVLINRYVEPIEDRCIYLDNEQGGYLATEHLIKLGHRSIACISGPLYKLDARQRLAGHKRALAEAGLQFDPRLCVEGNFDQRSGREGVNRLLEQKRPFTALVCANDRMASGAIAGCMAQGLSVPADLSVMGYDDFPVPEYITPKLSSVSNPIHEMGKMAANWVLQHVYQLEGAPLARRFEPVLKAKESTGMNR</sequence>
<accession>A0A1M5MHB7</accession>
<feature type="domain" description="HTH lacI-type" evidence="4">
    <location>
        <begin position="2"/>
        <end position="56"/>
    </location>
</feature>
<evidence type="ECO:0000259" key="4">
    <source>
        <dbReference type="PROSITE" id="PS50932"/>
    </source>
</evidence>
<evidence type="ECO:0000313" key="5">
    <source>
        <dbReference type="EMBL" id="SHG76123.1"/>
    </source>
</evidence>